<proteinExistence type="predicted"/>
<dbReference type="Proteomes" id="UP000266841">
    <property type="component" value="Unassembled WGS sequence"/>
</dbReference>
<reference evidence="1 2" key="1">
    <citation type="journal article" date="2012" name="Genome Biol.">
        <title>Genome and low-iron response of an oceanic diatom adapted to chronic iron limitation.</title>
        <authorList>
            <person name="Lommer M."/>
            <person name="Specht M."/>
            <person name="Roy A.S."/>
            <person name="Kraemer L."/>
            <person name="Andreson R."/>
            <person name="Gutowska M.A."/>
            <person name="Wolf J."/>
            <person name="Bergner S.V."/>
            <person name="Schilhabel M.B."/>
            <person name="Klostermeier U.C."/>
            <person name="Beiko R.G."/>
            <person name="Rosenstiel P."/>
            <person name="Hippler M."/>
            <person name="Laroche J."/>
        </authorList>
    </citation>
    <scope>NUCLEOTIDE SEQUENCE [LARGE SCALE GENOMIC DNA]</scope>
    <source>
        <strain evidence="1 2">CCMP1005</strain>
    </source>
</reference>
<protein>
    <submittedName>
        <fullName evidence="1">Uncharacterized protein</fullName>
    </submittedName>
</protein>
<name>K0STM1_THAOC</name>
<evidence type="ECO:0000313" key="1">
    <source>
        <dbReference type="EMBL" id="EJK64376.1"/>
    </source>
</evidence>
<sequence length="186" mass="20694">MNVQDPIATVDSERITSVACNNRRTGTNDEEGGRVAETHSADAKVVHDEVFDALGRRREQQLGHPIGGGGGPVRPWSLAGQDLPMHFRFSITGGSALPDGSVWTGRSDKHKLHVLRHMCGASVFIATKQWCKDKVRFCPYKRECLDTALYWLELPDKGSPNHLSDVENMRSISIARRSQKFLVEIT</sequence>
<evidence type="ECO:0000313" key="2">
    <source>
        <dbReference type="Proteomes" id="UP000266841"/>
    </source>
</evidence>
<dbReference type="AlphaFoldDB" id="K0STM1"/>
<organism evidence="1 2">
    <name type="scientific">Thalassiosira oceanica</name>
    <name type="common">Marine diatom</name>
    <dbReference type="NCBI Taxonomy" id="159749"/>
    <lineage>
        <taxon>Eukaryota</taxon>
        <taxon>Sar</taxon>
        <taxon>Stramenopiles</taxon>
        <taxon>Ochrophyta</taxon>
        <taxon>Bacillariophyta</taxon>
        <taxon>Coscinodiscophyceae</taxon>
        <taxon>Thalassiosirophycidae</taxon>
        <taxon>Thalassiosirales</taxon>
        <taxon>Thalassiosiraceae</taxon>
        <taxon>Thalassiosira</taxon>
    </lineage>
</organism>
<keyword evidence="2" id="KW-1185">Reference proteome</keyword>
<accession>K0STM1</accession>
<comment type="caution">
    <text evidence="1">The sequence shown here is derived from an EMBL/GenBank/DDBJ whole genome shotgun (WGS) entry which is preliminary data.</text>
</comment>
<dbReference type="EMBL" id="AGNL01017322">
    <property type="protein sequence ID" value="EJK64376.1"/>
    <property type="molecule type" value="Genomic_DNA"/>
</dbReference>
<gene>
    <name evidence="1" type="ORF">THAOC_14894</name>
</gene>